<dbReference type="AlphaFoldDB" id="A0AAD7VCD8"/>
<feature type="transmembrane region" description="Helical" evidence="4">
    <location>
        <begin position="30"/>
        <end position="51"/>
    </location>
</feature>
<evidence type="ECO:0000256" key="2">
    <source>
        <dbReference type="ARBA" id="ARBA00022475"/>
    </source>
</evidence>
<evidence type="ECO:0000313" key="6">
    <source>
        <dbReference type="Proteomes" id="UP001234581"/>
    </source>
</evidence>
<feature type="transmembrane region" description="Helical" evidence="4">
    <location>
        <begin position="250"/>
        <end position="273"/>
    </location>
</feature>
<dbReference type="RefSeq" id="XP_058347611.1">
    <property type="nucleotide sequence ID" value="XM_058481754.1"/>
</dbReference>
<dbReference type="SUPFAM" id="SSF103473">
    <property type="entry name" value="MFS general substrate transporter"/>
    <property type="match status" value="1"/>
</dbReference>
<organism evidence="5 6">
    <name type="scientific">Lichtheimia ornata</name>
    <dbReference type="NCBI Taxonomy" id="688661"/>
    <lineage>
        <taxon>Eukaryota</taxon>
        <taxon>Fungi</taxon>
        <taxon>Fungi incertae sedis</taxon>
        <taxon>Mucoromycota</taxon>
        <taxon>Mucoromycotina</taxon>
        <taxon>Mucoromycetes</taxon>
        <taxon>Mucorales</taxon>
        <taxon>Lichtheimiaceae</taxon>
        <taxon>Lichtheimia</taxon>
    </lineage>
</organism>
<reference evidence="5 6" key="1">
    <citation type="submission" date="2023-03" db="EMBL/GenBank/DDBJ databases">
        <title>Genome sequence of Lichtheimia ornata CBS 291.66.</title>
        <authorList>
            <person name="Mohabir J.T."/>
            <person name="Shea T.P."/>
            <person name="Kurbessoian T."/>
            <person name="Berby B."/>
            <person name="Fontaine J."/>
            <person name="Livny J."/>
            <person name="Gnirke A."/>
            <person name="Stajich J.E."/>
            <person name="Cuomo C.A."/>
        </authorList>
    </citation>
    <scope>NUCLEOTIDE SEQUENCE [LARGE SCALE GENOMIC DNA]</scope>
    <source>
        <strain evidence="5">CBS 291.66</strain>
    </source>
</reference>
<dbReference type="Gene3D" id="1.20.1250.20">
    <property type="entry name" value="MFS general substrate transporter like domains"/>
    <property type="match status" value="2"/>
</dbReference>
<dbReference type="Pfam" id="PF07690">
    <property type="entry name" value="MFS_1"/>
    <property type="match status" value="1"/>
</dbReference>
<evidence type="ECO:0000313" key="5">
    <source>
        <dbReference type="EMBL" id="KAJ8662698.1"/>
    </source>
</evidence>
<dbReference type="InterPro" id="IPR036259">
    <property type="entry name" value="MFS_trans_sf"/>
</dbReference>
<accession>A0AAD7VCD8</accession>
<dbReference type="InterPro" id="IPR050375">
    <property type="entry name" value="MFS_TsgA-like"/>
</dbReference>
<keyword evidence="4" id="KW-0472">Membrane</keyword>
<evidence type="ECO:0000256" key="4">
    <source>
        <dbReference type="SAM" id="Phobius"/>
    </source>
</evidence>
<feature type="transmembrane region" description="Helical" evidence="4">
    <location>
        <begin position="100"/>
        <end position="117"/>
    </location>
</feature>
<gene>
    <name evidence="5" type="ORF">O0I10_001662</name>
</gene>
<comment type="caution">
    <text evidence="5">The sequence shown here is derived from an EMBL/GenBank/DDBJ whole genome shotgun (WGS) entry which is preliminary data.</text>
</comment>
<evidence type="ECO:0000256" key="1">
    <source>
        <dbReference type="ARBA" id="ARBA00004429"/>
    </source>
</evidence>
<feature type="transmembrane region" description="Helical" evidence="4">
    <location>
        <begin position="340"/>
        <end position="360"/>
    </location>
</feature>
<name>A0AAD7VCD8_9FUNG</name>
<protein>
    <submittedName>
        <fullName evidence="5">Uncharacterized protein</fullName>
    </submittedName>
</protein>
<sequence length="469" mass="51989">MGIKQAWEEKVLVHIVPPKTVEDEESKESYFIPGALVTTLFFLWGFSYGLLDTLNKHFQNVLGITTTETTYMQVAYFGAYFVTSPIAGMILKRIGYKKTIILGLLLYVLGALCFYPSATNRVYGGFVGSLFTIACGLAMLENCANTYINIIGSRRWAALRINISQGFNGIGTTISPVIASYAFFGGNDAETGNLDSVKWTYVGVGCAVFVIAIIFCFARIPEFDEEAQMAAEADATGENVRRASMLSPHLWFGAITQFVYTGNQVGIASMFIYYGTIVGGYDDKFSSQLLALAQMCFTIGRFVGAGFMRWFKPAHMLVFFSFAAIVSTICAIAVDTPQATYTLLVILFFESIMFPTNFSLATKDLGRNYKYGAPIVIMGVAGGALFPPLMALLKDHRSIHLSFILPLIGFVMEFVYGMWVHKWIRYVEEDPADIDPEKETTSNSAEKRSSVVEEQQERVSIQDTPQEVK</sequence>
<dbReference type="InterPro" id="IPR011701">
    <property type="entry name" value="MFS"/>
</dbReference>
<dbReference type="PANTHER" id="PTHR43702">
    <property type="entry name" value="L-FUCOSE-PROTON SYMPORTER"/>
    <property type="match status" value="1"/>
</dbReference>
<feature type="transmembrane region" description="Helical" evidence="4">
    <location>
        <begin position="123"/>
        <end position="140"/>
    </location>
</feature>
<keyword evidence="4" id="KW-0812">Transmembrane</keyword>
<dbReference type="GeneID" id="83209080"/>
<dbReference type="GO" id="GO:0022857">
    <property type="term" value="F:transmembrane transporter activity"/>
    <property type="evidence" value="ECO:0007669"/>
    <property type="project" value="InterPro"/>
</dbReference>
<comment type="subcellular location">
    <subcellularLocation>
        <location evidence="1">Cell inner membrane</location>
        <topology evidence="1">Multi-pass membrane protein</topology>
    </subcellularLocation>
</comment>
<dbReference type="EMBL" id="JARTCD010000004">
    <property type="protein sequence ID" value="KAJ8662698.1"/>
    <property type="molecule type" value="Genomic_DNA"/>
</dbReference>
<feature type="transmembrane region" description="Helical" evidence="4">
    <location>
        <begin position="285"/>
        <end position="304"/>
    </location>
</feature>
<keyword evidence="2" id="KW-1003">Cell membrane</keyword>
<feature type="transmembrane region" description="Helical" evidence="4">
    <location>
        <begin position="71"/>
        <end position="91"/>
    </location>
</feature>
<evidence type="ECO:0000256" key="3">
    <source>
        <dbReference type="SAM" id="MobiDB-lite"/>
    </source>
</evidence>
<keyword evidence="4" id="KW-1133">Transmembrane helix</keyword>
<feature type="compositionally biased region" description="Polar residues" evidence="3">
    <location>
        <begin position="458"/>
        <end position="469"/>
    </location>
</feature>
<feature type="transmembrane region" description="Helical" evidence="4">
    <location>
        <begin position="161"/>
        <end position="184"/>
    </location>
</feature>
<feature type="transmembrane region" description="Helical" evidence="4">
    <location>
        <begin position="372"/>
        <end position="393"/>
    </location>
</feature>
<dbReference type="Proteomes" id="UP001234581">
    <property type="component" value="Unassembled WGS sequence"/>
</dbReference>
<feature type="transmembrane region" description="Helical" evidence="4">
    <location>
        <begin position="399"/>
        <end position="419"/>
    </location>
</feature>
<keyword evidence="6" id="KW-1185">Reference proteome</keyword>
<feature type="transmembrane region" description="Helical" evidence="4">
    <location>
        <begin position="316"/>
        <end position="334"/>
    </location>
</feature>
<feature type="compositionally biased region" description="Basic and acidic residues" evidence="3">
    <location>
        <begin position="435"/>
        <end position="457"/>
    </location>
</feature>
<feature type="transmembrane region" description="Helical" evidence="4">
    <location>
        <begin position="199"/>
        <end position="220"/>
    </location>
</feature>
<feature type="region of interest" description="Disordered" evidence="3">
    <location>
        <begin position="434"/>
        <end position="469"/>
    </location>
</feature>
<dbReference type="PANTHER" id="PTHR43702:SF3">
    <property type="entry name" value="PROTEIN TSGA"/>
    <property type="match status" value="1"/>
</dbReference>
<proteinExistence type="predicted"/>
<dbReference type="GO" id="GO:0005886">
    <property type="term" value="C:plasma membrane"/>
    <property type="evidence" value="ECO:0007669"/>
    <property type="project" value="UniProtKB-SubCell"/>
</dbReference>
<dbReference type="CDD" id="cd17394">
    <property type="entry name" value="MFS_FucP_like"/>
    <property type="match status" value="1"/>
</dbReference>